<dbReference type="Proteomes" id="UP000681610">
    <property type="component" value="Unassembled WGS sequence"/>
</dbReference>
<keyword evidence="1" id="KW-0732">Signal</keyword>
<proteinExistence type="predicted"/>
<feature type="chain" id="PRO_5046581454" evidence="1">
    <location>
        <begin position="19"/>
        <end position="205"/>
    </location>
</feature>
<comment type="caution">
    <text evidence="3">The sequence shown here is derived from an EMBL/GenBank/DDBJ whole genome shotgun (WGS) entry which is preliminary data.</text>
</comment>
<name>A0ABS3PUP7_9FLAO</name>
<reference evidence="3 4" key="1">
    <citation type="submission" date="2021-03" db="EMBL/GenBank/DDBJ databases">
        <title>Isolation and description of Capnocytophaga bilenii sp. nov., a novel Capnocytophaga species, isolated from a gingivitis subject.</title>
        <authorList>
            <person name="Antezack A."/>
            <person name="Monnet-Corti V."/>
            <person name="La Scola B."/>
        </authorList>
    </citation>
    <scope>NUCLEOTIDE SEQUENCE [LARGE SCALE GENOMIC DNA]</scope>
    <source>
        <strain evidence="3 4">Marseille-Q4570</strain>
    </source>
</reference>
<feature type="signal peptide" evidence="1">
    <location>
        <begin position="1"/>
        <end position="18"/>
    </location>
</feature>
<evidence type="ECO:0000313" key="3">
    <source>
        <dbReference type="EMBL" id="MBO1883055.1"/>
    </source>
</evidence>
<dbReference type="InterPro" id="IPR025665">
    <property type="entry name" value="Beta-barrel_OMP_2"/>
</dbReference>
<feature type="domain" description="Outer membrane protein beta-barrel" evidence="2">
    <location>
        <begin position="22"/>
        <end position="174"/>
    </location>
</feature>
<dbReference type="RefSeq" id="WP_208057526.1">
    <property type="nucleotide sequence ID" value="NZ_JAGDYP010000001.1"/>
</dbReference>
<accession>A0ABS3PUP7</accession>
<protein>
    <submittedName>
        <fullName evidence="3">PorT family protein</fullName>
    </submittedName>
</protein>
<dbReference type="EMBL" id="JAGDYP010000001">
    <property type="protein sequence ID" value="MBO1883055.1"/>
    <property type="molecule type" value="Genomic_DNA"/>
</dbReference>
<dbReference type="Pfam" id="PF13568">
    <property type="entry name" value="OMP_b-brl_2"/>
    <property type="match status" value="1"/>
</dbReference>
<gene>
    <name evidence="3" type="ORF">J4N46_01040</name>
</gene>
<evidence type="ECO:0000313" key="4">
    <source>
        <dbReference type="Proteomes" id="UP000681610"/>
    </source>
</evidence>
<evidence type="ECO:0000259" key="2">
    <source>
        <dbReference type="Pfam" id="PF13568"/>
    </source>
</evidence>
<organism evidence="3 4">
    <name type="scientific">Capnocytophaga bilenii</name>
    <dbReference type="NCBI Taxonomy" id="2819369"/>
    <lineage>
        <taxon>Bacteria</taxon>
        <taxon>Pseudomonadati</taxon>
        <taxon>Bacteroidota</taxon>
        <taxon>Flavobacteriia</taxon>
        <taxon>Flavobacteriales</taxon>
        <taxon>Flavobacteriaceae</taxon>
        <taxon>Capnocytophaga</taxon>
    </lineage>
</organism>
<evidence type="ECO:0000256" key="1">
    <source>
        <dbReference type="SAM" id="SignalP"/>
    </source>
</evidence>
<sequence length="205" mass="22730">MKKIILLMMLTLSFYSLKAQYIGITAGYNYATLKGEMAADATISAYHGYYAGVTLEFPLSNLFSAQAECIYNRRGAKITTTQYGKGILDLDYLSVPVLARFNIGKGINLHVGPQLEYRIANPNFYFDATDPVTRVKQEAIDVVDGAMTLGVGYTTDTGWVFQIRWVQGVTNIFENNASLTTIGFSNNYDFKNRTLSLGVGYVFGK</sequence>
<keyword evidence="4" id="KW-1185">Reference proteome</keyword>